<dbReference type="GO" id="GO:0008270">
    <property type="term" value="F:zinc ion binding"/>
    <property type="evidence" value="ECO:0007669"/>
    <property type="project" value="UniProtKB-KW"/>
</dbReference>
<organism evidence="3 4">
    <name type="scientific">Acanthoscelides obtectus</name>
    <name type="common">Bean weevil</name>
    <name type="synonym">Bruchus obtectus</name>
    <dbReference type="NCBI Taxonomy" id="200917"/>
    <lineage>
        <taxon>Eukaryota</taxon>
        <taxon>Metazoa</taxon>
        <taxon>Ecdysozoa</taxon>
        <taxon>Arthropoda</taxon>
        <taxon>Hexapoda</taxon>
        <taxon>Insecta</taxon>
        <taxon>Pterygota</taxon>
        <taxon>Neoptera</taxon>
        <taxon>Endopterygota</taxon>
        <taxon>Coleoptera</taxon>
        <taxon>Polyphaga</taxon>
        <taxon>Cucujiformia</taxon>
        <taxon>Chrysomeloidea</taxon>
        <taxon>Chrysomelidae</taxon>
        <taxon>Bruchinae</taxon>
        <taxon>Bruchini</taxon>
        <taxon>Acanthoscelides</taxon>
    </lineage>
</organism>
<dbReference type="InterPro" id="IPR036875">
    <property type="entry name" value="Znf_CCHC_sf"/>
</dbReference>
<dbReference type="OrthoDB" id="6740442at2759"/>
<reference evidence="3" key="1">
    <citation type="submission" date="2022-03" db="EMBL/GenBank/DDBJ databases">
        <authorList>
            <person name="Sayadi A."/>
        </authorList>
    </citation>
    <scope>NUCLEOTIDE SEQUENCE</scope>
</reference>
<dbReference type="AlphaFoldDB" id="A0A9P0VT51"/>
<name>A0A9P0VT51_ACAOB</name>
<evidence type="ECO:0000256" key="1">
    <source>
        <dbReference type="PROSITE-ProRule" id="PRU00047"/>
    </source>
</evidence>
<dbReference type="Proteomes" id="UP001152888">
    <property type="component" value="Unassembled WGS sequence"/>
</dbReference>
<keyword evidence="1" id="KW-0863">Zinc-finger</keyword>
<dbReference type="Gene3D" id="4.10.60.10">
    <property type="entry name" value="Zinc finger, CCHC-type"/>
    <property type="match status" value="1"/>
</dbReference>
<evidence type="ECO:0000313" key="3">
    <source>
        <dbReference type="EMBL" id="CAH2018851.1"/>
    </source>
</evidence>
<dbReference type="PANTHER" id="PTHR35450">
    <property type="entry name" value="REVERSE TRANSCRIPTASE DOMAIN-CONTAINING PROTEIN"/>
    <property type="match status" value="1"/>
</dbReference>
<dbReference type="PANTHER" id="PTHR35450:SF2">
    <property type="entry name" value="REVERSE TRANSCRIPTASE DOMAIN-CONTAINING PROTEIN"/>
    <property type="match status" value="1"/>
</dbReference>
<sequence length="438" mass="50923">MDKIPAKYLIQKGRIVTTWSIWPVKERVSILRCFNCLEFGHRAERCTGADRRGECRNCGQAGHQRKDCKNTSFCTTCKTAGHRADQIRSDKKASATQTICNPTAAKNLREMNRIIAAAISDQTDFKDLHAMIYAGAFAVLKLNDQRPTDVTSRKGTKRQPAWERRLSKNIDNIRSDIAILTQYQKPTYSQRVKKKGDTIMRRYTSEENPTIVEVLDLLKQRLLALSQRVKRYKKSSQRRKQNILFHRNQRAFYKSVGKESDRTLQGKTSFPNTEDIRHFWSGIWSNPREHRTAHWYQQEKARTSIQAMLSWTITKDDVVKAIGRTSNWRAPGPDGVHNYWIKAFTSTHQQLAKCYSTFLERPETIPEFLTTGVTYLIPKTEQYTADPAKYRPITCLSTAYKLLTAIWLTKYIIIWNVTTYWMRNRRDVGRAQEDVKNN</sequence>
<dbReference type="InterPro" id="IPR001878">
    <property type="entry name" value="Znf_CCHC"/>
</dbReference>
<dbReference type="EMBL" id="CAKOFQ010009992">
    <property type="protein sequence ID" value="CAH2018851.1"/>
    <property type="molecule type" value="Genomic_DNA"/>
</dbReference>
<keyword evidence="1" id="KW-0862">Zinc</keyword>
<keyword evidence="1" id="KW-0479">Metal-binding</keyword>
<dbReference type="PROSITE" id="PS50158">
    <property type="entry name" value="ZF_CCHC"/>
    <property type="match status" value="1"/>
</dbReference>
<dbReference type="SUPFAM" id="SSF57756">
    <property type="entry name" value="Retrovirus zinc finger-like domains"/>
    <property type="match status" value="1"/>
</dbReference>
<gene>
    <name evidence="3" type="ORF">ACAOBT_LOCUS36882</name>
</gene>
<accession>A0A9P0VT51</accession>
<evidence type="ECO:0000259" key="2">
    <source>
        <dbReference type="PROSITE" id="PS50158"/>
    </source>
</evidence>
<protein>
    <recommendedName>
        <fullName evidence="2">CCHC-type domain-containing protein</fullName>
    </recommendedName>
</protein>
<dbReference type="GO" id="GO:0003676">
    <property type="term" value="F:nucleic acid binding"/>
    <property type="evidence" value="ECO:0007669"/>
    <property type="project" value="InterPro"/>
</dbReference>
<proteinExistence type="predicted"/>
<dbReference type="SMART" id="SM00343">
    <property type="entry name" value="ZnF_C2HC"/>
    <property type="match status" value="3"/>
</dbReference>
<dbReference type="Pfam" id="PF00098">
    <property type="entry name" value="zf-CCHC"/>
    <property type="match status" value="1"/>
</dbReference>
<feature type="domain" description="CCHC-type" evidence="2">
    <location>
        <begin position="55"/>
        <end position="70"/>
    </location>
</feature>
<keyword evidence="4" id="KW-1185">Reference proteome</keyword>
<evidence type="ECO:0000313" key="4">
    <source>
        <dbReference type="Proteomes" id="UP001152888"/>
    </source>
</evidence>
<comment type="caution">
    <text evidence="3">The sequence shown here is derived from an EMBL/GenBank/DDBJ whole genome shotgun (WGS) entry which is preliminary data.</text>
</comment>